<dbReference type="AlphaFoldDB" id="A0A5P3AH00"/>
<feature type="transmembrane region" description="Helical" evidence="1">
    <location>
        <begin position="70"/>
        <end position="92"/>
    </location>
</feature>
<gene>
    <name evidence="2" type="ORF">RIdsm_04332</name>
</gene>
<accession>A0A5P3AH00</accession>
<dbReference type="OrthoDB" id="9811293at2"/>
<proteinExistence type="predicted"/>
<dbReference type="Proteomes" id="UP000325785">
    <property type="component" value="Chromosome"/>
</dbReference>
<evidence type="ECO:0000313" key="2">
    <source>
        <dbReference type="EMBL" id="QEW28501.1"/>
    </source>
</evidence>
<organism evidence="2 3">
    <name type="scientific">Roseovarius indicus</name>
    <dbReference type="NCBI Taxonomy" id="540747"/>
    <lineage>
        <taxon>Bacteria</taxon>
        <taxon>Pseudomonadati</taxon>
        <taxon>Pseudomonadota</taxon>
        <taxon>Alphaproteobacteria</taxon>
        <taxon>Rhodobacterales</taxon>
        <taxon>Roseobacteraceae</taxon>
        <taxon>Roseovarius</taxon>
    </lineage>
</organism>
<keyword evidence="1" id="KW-0472">Membrane</keyword>
<feature type="transmembrane region" description="Helical" evidence="1">
    <location>
        <begin position="188"/>
        <end position="206"/>
    </location>
</feature>
<dbReference type="Pfam" id="PF04240">
    <property type="entry name" value="Caroten_synth"/>
    <property type="match status" value="1"/>
</dbReference>
<dbReference type="InterPro" id="IPR007354">
    <property type="entry name" value="CruF-like"/>
</dbReference>
<feature type="transmembrane region" description="Helical" evidence="1">
    <location>
        <begin position="222"/>
        <end position="243"/>
    </location>
</feature>
<feature type="transmembrane region" description="Helical" evidence="1">
    <location>
        <begin position="141"/>
        <end position="159"/>
    </location>
</feature>
<evidence type="ECO:0000256" key="1">
    <source>
        <dbReference type="SAM" id="Phobius"/>
    </source>
</evidence>
<keyword evidence="1" id="KW-1133">Transmembrane helix</keyword>
<sequence>MKRAFRGAPGRSGLFLFLAFAAWTGNALYALGAPGGWLKEYSPALVATAMIAFVILHGRRRYGGEALWRFTLIVFVIAWVFETVSVLTGFPFGRYHYTEVMAPFLWHVPVFVLPAYFLMAYLSWSLATLLLGRRGARPDRVGLFAVPLLAAGAMVTWDLSMDILRSTVEQRWVWIDGGPHFGVPVSNYLGWFGVTWLMFQSFAVYLRRRTPEGWPAEPEGRAFWLSVPLAYAAFAGEYLLNPFTGTAVGLVAQVNGGDVAVDALFSGAATVCLLTMVPLALGGIWAACRPRGVPVERPVSPGRRQAS</sequence>
<feature type="transmembrane region" description="Helical" evidence="1">
    <location>
        <begin position="42"/>
        <end position="58"/>
    </location>
</feature>
<protein>
    <submittedName>
        <fullName evidence="2">Carotene biosynthesis associated membrane protein</fullName>
    </submittedName>
</protein>
<dbReference type="RefSeq" id="WP_143100454.1">
    <property type="nucleotide sequence ID" value="NZ_CP031598.1"/>
</dbReference>
<reference evidence="2 3" key="1">
    <citation type="submission" date="2018-08" db="EMBL/GenBank/DDBJ databases">
        <title>Genetic Globetrotter - A new plasmid hitch-hiking vast phylogenetic and geographic distances.</title>
        <authorList>
            <person name="Vollmers J."/>
            <person name="Petersen J."/>
        </authorList>
    </citation>
    <scope>NUCLEOTIDE SEQUENCE [LARGE SCALE GENOMIC DNA]</scope>
    <source>
        <strain evidence="2 3">DSM 26383</strain>
    </source>
</reference>
<keyword evidence="1" id="KW-0812">Transmembrane</keyword>
<dbReference type="PANTHER" id="PTHR39419:SF1">
    <property type="entry name" value="SLL0814 PROTEIN"/>
    <property type="match status" value="1"/>
</dbReference>
<name>A0A5P3AH00_9RHOB</name>
<dbReference type="KEGG" id="rid:RIdsm_04332"/>
<evidence type="ECO:0000313" key="3">
    <source>
        <dbReference type="Proteomes" id="UP000325785"/>
    </source>
</evidence>
<dbReference type="PANTHER" id="PTHR39419">
    <property type="entry name" value="SLL0814 PROTEIN"/>
    <property type="match status" value="1"/>
</dbReference>
<feature type="transmembrane region" description="Helical" evidence="1">
    <location>
        <begin position="263"/>
        <end position="288"/>
    </location>
</feature>
<feature type="transmembrane region" description="Helical" evidence="1">
    <location>
        <begin position="104"/>
        <end position="129"/>
    </location>
</feature>
<dbReference type="EMBL" id="CP031598">
    <property type="protein sequence ID" value="QEW28501.1"/>
    <property type="molecule type" value="Genomic_DNA"/>
</dbReference>